<evidence type="ECO:0000313" key="2">
    <source>
        <dbReference type="EMBL" id="EFL36576.1"/>
    </source>
</evidence>
<evidence type="ECO:0000256" key="1">
    <source>
        <dbReference type="SAM" id="MobiDB-lite"/>
    </source>
</evidence>
<dbReference type="EMBL" id="GG657757">
    <property type="protein sequence ID" value="EFL36576.1"/>
    <property type="molecule type" value="Genomic_DNA"/>
</dbReference>
<dbReference type="HOGENOM" id="CLU_060498_0_0_11"/>
<protein>
    <submittedName>
        <fullName evidence="2">Uncharacterized protein</fullName>
    </submittedName>
</protein>
<reference evidence="3" key="1">
    <citation type="submission" date="2009-02" db="EMBL/GenBank/DDBJ databases">
        <title>Annotation of Streptomyces viridochromogenes strain DSM 40736.</title>
        <authorList>
            <consortium name="The Broad Institute Genome Sequencing Platform"/>
            <consortium name="Broad Institute Microbial Sequencing Center"/>
            <person name="Fischbach M."/>
            <person name="Godfrey P."/>
            <person name="Ward D."/>
            <person name="Young S."/>
            <person name="Zeng Q."/>
            <person name="Koehrsen M."/>
            <person name="Alvarado L."/>
            <person name="Berlin A.M."/>
            <person name="Bochicchio J."/>
            <person name="Borenstein D."/>
            <person name="Chapman S.B."/>
            <person name="Chen Z."/>
            <person name="Engels R."/>
            <person name="Freedman E."/>
            <person name="Gellesch M."/>
            <person name="Goldberg J."/>
            <person name="Griggs A."/>
            <person name="Gujja S."/>
            <person name="Heilman E.R."/>
            <person name="Heiman D.I."/>
            <person name="Hepburn T.A."/>
            <person name="Howarth C."/>
            <person name="Jen D."/>
            <person name="Larson L."/>
            <person name="Lewis B."/>
            <person name="Mehta T."/>
            <person name="Park D."/>
            <person name="Pearson M."/>
            <person name="Richards J."/>
            <person name="Roberts A."/>
            <person name="Saif S."/>
            <person name="Shea T.D."/>
            <person name="Shenoy N."/>
            <person name="Sisk P."/>
            <person name="Stolte C."/>
            <person name="Sykes S.N."/>
            <person name="Thomson T."/>
            <person name="Walk T."/>
            <person name="White J."/>
            <person name="Yandava C."/>
            <person name="Straight P."/>
            <person name="Clardy J."/>
            <person name="Hung D."/>
            <person name="Kolter R."/>
            <person name="Mekalanos J."/>
            <person name="Walker S."/>
            <person name="Walsh C.T."/>
            <person name="Wieland-Brown L.C."/>
            <person name="Haas B."/>
            <person name="Nusbaum C."/>
            <person name="Birren B."/>
        </authorList>
    </citation>
    <scope>NUCLEOTIDE SEQUENCE [LARGE SCALE GENOMIC DNA]</scope>
    <source>
        <strain evidence="3">DSM 40736 / JCM 4977 / BCRC 1201 / Tue 494</strain>
    </source>
</reference>
<gene>
    <name evidence="2" type="ORF">SSQG_07094</name>
</gene>
<organism evidence="2 3">
    <name type="scientific">Streptomyces viridochromogenes (strain DSM 40736 / JCM 4977 / BCRC 1201 / Tue 494)</name>
    <dbReference type="NCBI Taxonomy" id="591159"/>
    <lineage>
        <taxon>Bacteria</taxon>
        <taxon>Bacillati</taxon>
        <taxon>Actinomycetota</taxon>
        <taxon>Actinomycetes</taxon>
        <taxon>Kitasatosporales</taxon>
        <taxon>Streptomycetaceae</taxon>
        <taxon>Streptomyces</taxon>
    </lineage>
</organism>
<feature type="region of interest" description="Disordered" evidence="1">
    <location>
        <begin position="355"/>
        <end position="381"/>
    </location>
</feature>
<accession>D9XBM3</accession>
<sequence>MSVLETGWRNSFRSPAVRNRGPLRGIVDTRTPPPQIAWPTTLNGQLAGALTTMSRRPFVHDHIIYAYLIENTRVFEIFRKVLSLFLHGEQLGIPQRPETFEWLRTTEELFFRSGTPLTVLSIDSQLRPDLRATRRNAYQRLLGMDLNHGTDDGSVYPYEKAVAANRELVMILEELLRQVWVGIAYTNVGVNVNGPLPTDTAAIANLALRLQNMLNERRGSAPTLPNLAREEFVAVAAMSWFHMTLLYNSPVVLDLQATATSPEDRLSRIGERVGMPPHSRSHSYFVLAPLLSQLLIEIEAGLYSSQVGAQALFVPLTPAGAGNPIRSRLRDIIHHWSLATGRDLRSAAVATTRGFAPPAPAPTAGAPAMAPTTSNSAAAPLAPASLDASRTLSLQTLRV</sequence>
<dbReference type="AlphaFoldDB" id="D9XBM3"/>
<dbReference type="eggNOG" id="ENOG5030RHD">
    <property type="taxonomic scope" value="Bacteria"/>
</dbReference>
<dbReference type="Proteomes" id="UP000004184">
    <property type="component" value="Unassembled WGS sequence"/>
</dbReference>
<proteinExistence type="predicted"/>
<evidence type="ECO:0000313" key="3">
    <source>
        <dbReference type="Proteomes" id="UP000004184"/>
    </source>
</evidence>
<dbReference type="STRING" id="591159.SSQG_07094"/>
<keyword evidence="3" id="KW-1185">Reference proteome</keyword>
<name>D9XBM3_STRVT</name>